<dbReference type="PANTHER" id="PTHR48045">
    <property type="entry name" value="UDP-GLYCOSYLTRANSFERASE 72B1"/>
    <property type="match status" value="1"/>
</dbReference>
<dbReference type="CDD" id="cd03784">
    <property type="entry name" value="GT1_Gtf-like"/>
    <property type="match status" value="1"/>
</dbReference>
<evidence type="ECO:0008006" key="4">
    <source>
        <dbReference type="Google" id="ProtNLM"/>
    </source>
</evidence>
<dbReference type="STRING" id="685588.A0A067SGS9"/>
<dbReference type="Pfam" id="PF00201">
    <property type="entry name" value="UDPGT"/>
    <property type="match status" value="1"/>
</dbReference>
<protein>
    <recommendedName>
        <fullName evidence="4">UDP-glycosyltransferases domain-containing protein</fullName>
    </recommendedName>
</protein>
<dbReference type="HOGENOM" id="CLU_001724_12_0_1"/>
<organism evidence="2 3">
    <name type="scientific">Galerina marginata (strain CBS 339.88)</name>
    <dbReference type="NCBI Taxonomy" id="685588"/>
    <lineage>
        <taxon>Eukaryota</taxon>
        <taxon>Fungi</taxon>
        <taxon>Dikarya</taxon>
        <taxon>Basidiomycota</taxon>
        <taxon>Agaricomycotina</taxon>
        <taxon>Agaricomycetes</taxon>
        <taxon>Agaricomycetidae</taxon>
        <taxon>Agaricales</taxon>
        <taxon>Agaricineae</taxon>
        <taxon>Strophariaceae</taxon>
        <taxon>Galerina</taxon>
    </lineage>
</organism>
<dbReference type="Proteomes" id="UP000027222">
    <property type="component" value="Unassembled WGS sequence"/>
</dbReference>
<gene>
    <name evidence="2" type="ORF">GALMADRAFT_103236</name>
</gene>
<dbReference type="EMBL" id="KL142398">
    <property type="protein sequence ID" value="KDR70116.1"/>
    <property type="molecule type" value="Genomic_DNA"/>
</dbReference>
<keyword evidence="1" id="KW-0808">Transferase</keyword>
<reference evidence="3" key="1">
    <citation type="journal article" date="2014" name="Proc. Natl. Acad. Sci. U.S.A.">
        <title>Extensive sampling of basidiomycete genomes demonstrates inadequacy of the white-rot/brown-rot paradigm for wood decay fungi.</title>
        <authorList>
            <person name="Riley R."/>
            <person name="Salamov A.A."/>
            <person name="Brown D.W."/>
            <person name="Nagy L.G."/>
            <person name="Floudas D."/>
            <person name="Held B.W."/>
            <person name="Levasseur A."/>
            <person name="Lombard V."/>
            <person name="Morin E."/>
            <person name="Otillar R."/>
            <person name="Lindquist E.A."/>
            <person name="Sun H."/>
            <person name="LaButti K.M."/>
            <person name="Schmutz J."/>
            <person name="Jabbour D."/>
            <person name="Luo H."/>
            <person name="Baker S.E."/>
            <person name="Pisabarro A.G."/>
            <person name="Walton J.D."/>
            <person name="Blanchette R.A."/>
            <person name="Henrissat B."/>
            <person name="Martin F."/>
            <person name="Cullen D."/>
            <person name="Hibbett D.S."/>
            <person name="Grigoriev I.V."/>
        </authorList>
    </citation>
    <scope>NUCLEOTIDE SEQUENCE [LARGE SCALE GENOMIC DNA]</scope>
    <source>
        <strain evidence="3">CBS 339.88</strain>
    </source>
</reference>
<dbReference type="InterPro" id="IPR002213">
    <property type="entry name" value="UDP_glucos_trans"/>
</dbReference>
<evidence type="ECO:0000313" key="3">
    <source>
        <dbReference type="Proteomes" id="UP000027222"/>
    </source>
</evidence>
<dbReference type="AlphaFoldDB" id="A0A067SGS9"/>
<dbReference type="SUPFAM" id="SSF53756">
    <property type="entry name" value="UDP-Glycosyltransferase/glycogen phosphorylase"/>
    <property type="match status" value="1"/>
</dbReference>
<name>A0A067SGS9_GALM3</name>
<evidence type="ECO:0000256" key="1">
    <source>
        <dbReference type="ARBA" id="ARBA00022679"/>
    </source>
</evidence>
<dbReference type="GO" id="GO:0008194">
    <property type="term" value="F:UDP-glycosyltransferase activity"/>
    <property type="evidence" value="ECO:0007669"/>
    <property type="project" value="InterPro"/>
</dbReference>
<dbReference type="PANTHER" id="PTHR48045:SF31">
    <property type="entry name" value="UDP-GLYCOSYLTRANSFERASE 76B1-LIKE"/>
    <property type="match status" value="1"/>
</dbReference>
<evidence type="ECO:0000313" key="2">
    <source>
        <dbReference type="EMBL" id="KDR70116.1"/>
    </source>
</evidence>
<dbReference type="OrthoDB" id="5835829at2759"/>
<dbReference type="Gene3D" id="3.40.50.2000">
    <property type="entry name" value="Glycogen Phosphorylase B"/>
    <property type="match status" value="1"/>
</dbReference>
<keyword evidence="3" id="KW-1185">Reference proteome</keyword>
<accession>A0A067SGS9</accession>
<sequence>MLLEHGENSVLFISFGTIFWPTVPEYVDEVIEAAIEKRFPFIFCFASASAKISDALAKKVESSGLGILTRWAPQQFILNHAATGWFLTHCGHNSITEALASGIPLIAWPFEADQPTAAAHLSQNLNVAIELIEVRTGERGLKPLYRNGRAAQGTCEAVGVEIREVIDTCRGSKGEELRNNAQALKRKFGKAWQVDGVSRKELRTFLEDFI</sequence>
<proteinExistence type="predicted"/>